<dbReference type="eggNOG" id="KOG4055">
    <property type="taxonomic scope" value="Eukaryota"/>
</dbReference>
<dbReference type="Proteomes" id="UP000002729">
    <property type="component" value="Unassembled WGS sequence"/>
</dbReference>
<dbReference type="EMBL" id="GL833124">
    <property type="protein sequence ID" value="EGB09991.1"/>
    <property type="molecule type" value="Genomic_DNA"/>
</dbReference>
<feature type="region of interest" description="Disordered" evidence="1">
    <location>
        <begin position="1065"/>
        <end position="1174"/>
    </location>
</feature>
<dbReference type="GO" id="GO:0019901">
    <property type="term" value="F:protein kinase binding"/>
    <property type="evidence" value="ECO:0007669"/>
    <property type="project" value="TreeGrafter"/>
</dbReference>
<dbReference type="RefSeq" id="XP_009034838.1">
    <property type="nucleotide sequence ID" value="XM_009036590.1"/>
</dbReference>
<name>F0Y3Q2_AURAN</name>
<dbReference type="GeneID" id="20223912"/>
<evidence type="ECO:0008006" key="4">
    <source>
        <dbReference type="Google" id="ProtNLM"/>
    </source>
</evidence>
<feature type="compositionally biased region" description="Low complexity" evidence="1">
    <location>
        <begin position="1133"/>
        <end position="1149"/>
    </location>
</feature>
<dbReference type="GO" id="GO:0004860">
    <property type="term" value="F:protein kinase inhibitor activity"/>
    <property type="evidence" value="ECO:0007669"/>
    <property type="project" value="TreeGrafter"/>
</dbReference>
<dbReference type="InterPro" id="IPR009548">
    <property type="entry name" value="Prkrip1"/>
</dbReference>
<evidence type="ECO:0000313" key="2">
    <source>
        <dbReference type="EMBL" id="EGB09991.1"/>
    </source>
</evidence>
<dbReference type="GO" id="GO:0005730">
    <property type="term" value="C:nucleolus"/>
    <property type="evidence" value="ECO:0007669"/>
    <property type="project" value="TreeGrafter"/>
</dbReference>
<dbReference type="Gene3D" id="3.30.530.20">
    <property type="match status" value="1"/>
</dbReference>
<dbReference type="KEGG" id="aaf:AURANDRAFT_62484"/>
<feature type="region of interest" description="Disordered" evidence="1">
    <location>
        <begin position="497"/>
        <end position="522"/>
    </location>
</feature>
<keyword evidence="3" id="KW-1185">Reference proteome</keyword>
<accession>F0Y3Q2</accession>
<feature type="compositionally biased region" description="Basic residues" evidence="1">
    <location>
        <begin position="1104"/>
        <end position="1121"/>
    </location>
</feature>
<protein>
    <recommendedName>
        <fullName evidence="4">START domain-containing protein</fullName>
    </recommendedName>
</protein>
<dbReference type="GO" id="GO:0003725">
    <property type="term" value="F:double-stranded RNA binding"/>
    <property type="evidence" value="ECO:0007669"/>
    <property type="project" value="InterPro"/>
</dbReference>
<feature type="compositionally biased region" description="Basic and acidic residues" evidence="1">
    <location>
        <begin position="652"/>
        <end position="695"/>
    </location>
</feature>
<evidence type="ECO:0000256" key="1">
    <source>
        <dbReference type="SAM" id="MobiDB-lite"/>
    </source>
</evidence>
<feature type="region of interest" description="Disordered" evidence="1">
    <location>
        <begin position="618"/>
        <end position="695"/>
    </location>
</feature>
<dbReference type="OrthoDB" id="10067079at2759"/>
<sequence>MTDETETDTSNFAKMFDRLPAFNPPDTNSAGAIALRAWVRGLTARGPPALAFLRKYEEDDFVSSYDSYLPSGTGSGAKKAYIARALMYALETRLEGTAQVYVDLLIQAKGDISAKGIFLSLIEEYKAGDASDVRRDLAALSANANGGLRATQLRLKVLANQHRVATGMQLSSAELRDYALDALDPEGGRAGGATINLAKSILLKALLATSVVVAGAKIKALALPSTNADGRPRRAVAPFTKPGDGWPSKLSKTHLAQLDDGKKVLLAGREANAGGGRGTAVCDVAAPPDSCWQAILGFERYAGRLAQCSSSSVYERKKNVMARSETIKVHMKLAGGVKTFNCFYDHTYRPDKHTVTWTLDPDKKSDFLDVQGQWCVYKHPTKKNWSRVWYSADVVLPPWLPRVVVVQLCKTSGTKALQFAKKEAEAVYKSSSRFRGGFRLPSSLAPTPKMAHLSSTTPDGTDEPAAARRPRVTMDRAAKLAEAARGRDAAMAVQQRRKAPLPEEAAAGSSKRLMQASSPARREKKEWELEELLAEQARLAPQKMQLRIVWTLLEVEVGRAKVRAREAAALKKTGRVAAPEIPASLPLSSRPPKSGKQLWRKAGMGLVLGLKAFKKDAAVEPRAPTPKAQRQASAGLAAGVSSASPRNSRQQRRADVAARERRAASPREERRAASPRDRGADAAAAPREHSAFDRPRWGLAAAAPEEPSPSSRRLTAKKQRLAKYSVVGRVDEKLRAERRASLAASKAAAAEQRERDDMRREERAQRAKRFHFVGRGRIFYMRAHAFLQTSVFLNHERDYMVCVTERHAAKLHAPVLFKERDLVAAATAYEARGKHKANLRLVAPEPALAAGGDVREPTALPPFARHYLFECGRLTMRGRGDDAGADVSILGVDTFSLGDAMASGNYVDAASFGDYEARALDGWTPEHEAGDELHDSYAAALHEAEDAARRGVVHLNAEAHAVIARNHEAARRDSLALAEAHARDSALLADLVDGYAPGQLGAKRDAAYDPRAADAALPPPQATAPRGSAKGAKVAATYLRPPPQKPRPKSAAAAKPVLKPANYAWKSAKPSQPPAAPARPSRAVKGAVPRQTTRPAPPGPRPAAAKKRPKSHAGARSHSRGGLRLVGSDKGAAAHTVAADAAPAAAAPAEDPDKLDPNPPVLDKFGNPRIKTERVENVMGSQAGAGSGDFHMYRHHRRTEMLRVERMERQAGVDDEDDAHAARVEAKRKECEDRTARNAAKRRKKKENKAKRDAVYQGTGGAAPLPSDGSFLARAKAQLAAEELKGASS</sequence>
<dbReference type="PANTHER" id="PTHR13507:SF0">
    <property type="entry name" value="PRKR-INTERACTING PROTEIN 1"/>
    <property type="match status" value="1"/>
</dbReference>
<dbReference type="InParanoid" id="F0Y3Q2"/>
<organism evidence="3">
    <name type="scientific">Aureococcus anophagefferens</name>
    <name type="common">Harmful bloom alga</name>
    <dbReference type="NCBI Taxonomy" id="44056"/>
    <lineage>
        <taxon>Eukaryota</taxon>
        <taxon>Sar</taxon>
        <taxon>Stramenopiles</taxon>
        <taxon>Ochrophyta</taxon>
        <taxon>Pelagophyceae</taxon>
        <taxon>Pelagomonadales</taxon>
        <taxon>Pelagomonadaceae</taxon>
        <taxon>Aureococcus</taxon>
    </lineage>
</organism>
<feature type="region of interest" description="Disordered" evidence="1">
    <location>
        <begin position="1013"/>
        <end position="1033"/>
    </location>
</feature>
<gene>
    <name evidence="2" type="ORF">AURANDRAFT_62484</name>
</gene>
<feature type="compositionally biased region" description="Low complexity" evidence="1">
    <location>
        <begin position="632"/>
        <end position="644"/>
    </location>
</feature>
<dbReference type="PANTHER" id="PTHR13507">
    <property type="entry name" value="PRKR-INTERACTING PROTEIN 1"/>
    <property type="match status" value="1"/>
</dbReference>
<proteinExistence type="predicted"/>
<reference evidence="2 3" key="1">
    <citation type="journal article" date="2011" name="Proc. Natl. Acad. Sci. U.S.A.">
        <title>Niche of harmful alga Aureococcus anophagefferens revealed through ecogenomics.</title>
        <authorList>
            <person name="Gobler C.J."/>
            <person name="Berry D.L."/>
            <person name="Dyhrman S.T."/>
            <person name="Wilhelm S.W."/>
            <person name="Salamov A."/>
            <person name="Lobanov A.V."/>
            <person name="Zhang Y."/>
            <person name="Collier J.L."/>
            <person name="Wurch L.L."/>
            <person name="Kustka A.B."/>
            <person name="Dill B.D."/>
            <person name="Shah M."/>
            <person name="VerBerkmoes N.C."/>
            <person name="Kuo A."/>
            <person name="Terry A."/>
            <person name="Pangilinan J."/>
            <person name="Lindquist E.A."/>
            <person name="Lucas S."/>
            <person name="Paulsen I.T."/>
            <person name="Hattenrath-Lehmann T.K."/>
            <person name="Talmage S.C."/>
            <person name="Walker E.A."/>
            <person name="Koch F."/>
            <person name="Burson A.M."/>
            <person name="Marcoval M.A."/>
            <person name="Tang Y.Z."/>
            <person name="Lecleir G.R."/>
            <person name="Coyne K.J."/>
            <person name="Berg G.M."/>
            <person name="Bertrand E.M."/>
            <person name="Saito M.A."/>
            <person name="Gladyshev V.N."/>
            <person name="Grigoriev I.V."/>
        </authorList>
    </citation>
    <scope>NUCLEOTIDE SEQUENCE [LARGE SCALE GENOMIC DNA]</scope>
    <source>
        <strain evidence="3">CCMP 1984</strain>
    </source>
</reference>
<feature type="region of interest" description="Disordered" evidence="1">
    <location>
        <begin position="439"/>
        <end position="468"/>
    </location>
</feature>
<evidence type="ECO:0000313" key="3">
    <source>
        <dbReference type="Proteomes" id="UP000002729"/>
    </source>
</evidence>
<feature type="region of interest" description="Disordered" evidence="1">
    <location>
        <begin position="1210"/>
        <end position="1269"/>
    </location>
</feature>
<feature type="compositionally biased region" description="Basic and acidic residues" evidence="1">
    <location>
        <begin position="1219"/>
        <end position="1236"/>
    </location>
</feature>
<feature type="compositionally biased region" description="Basic residues" evidence="1">
    <location>
        <begin position="1239"/>
        <end position="1249"/>
    </location>
</feature>
<dbReference type="Pfam" id="PF06658">
    <property type="entry name" value="DUF1168"/>
    <property type="match status" value="1"/>
</dbReference>
<dbReference type="SUPFAM" id="SSF55961">
    <property type="entry name" value="Bet v1-like"/>
    <property type="match status" value="1"/>
</dbReference>
<dbReference type="InterPro" id="IPR023393">
    <property type="entry name" value="START-like_dom_sf"/>
</dbReference>